<gene>
    <name evidence="1" type="ORF">F383_33123</name>
</gene>
<keyword evidence="2" id="KW-1185">Reference proteome</keyword>
<reference evidence="2" key="1">
    <citation type="submission" date="2014-09" db="EMBL/GenBank/DDBJ databases">
        <authorList>
            <person name="Mudge J."/>
            <person name="Ramaraj T."/>
            <person name="Lindquist I.E."/>
            <person name="Bharti A.K."/>
            <person name="Sundararajan A."/>
            <person name="Cameron C.T."/>
            <person name="Woodward J.E."/>
            <person name="May G.D."/>
            <person name="Brubaker C."/>
            <person name="Broadhvest J."/>
            <person name="Wilkins T.A."/>
        </authorList>
    </citation>
    <scope>NUCLEOTIDE SEQUENCE</scope>
    <source>
        <strain evidence="2">cv. AKA8401</strain>
    </source>
</reference>
<evidence type="ECO:0000313" key="1">
    <source>
        <dbReference type="EMBL" id="KHG27147.1"/>
    </source>
</evidence>
<proteinExistence type="predicted"/>
<accession>A0A0B0PQL2</accession>
<protein>
    <submittedName>
        <fullName evidence="1">Uncharacterized protein</fullName>
    </submittedName>
</protein>
<organism evidence="1 2">
    <name type="scientific">Gossypium arboreum</name>
    <name type="common">Tree cotton</name>
    <name type="synonym">Gossypium nanking</name>
    <dbReference type="NCBI Taxonomy" id="29729"/>
    <lineage>
        <taxon>Eukaryota</taxon>
        <taxon>Viridiplantae</taxon>
        <taxon>Streptophyta</taxon>
        <taxon>Embryophyta</taxon>
        <taxon>Tracheophyta</taxon>
        <taxon>Spermatophyta</taxon>
        <taxon>Magnoliopsida</taxon>
        <taxon>eudicotyledons</taxon>
        <taxon>Gunneridae</taxon>
        <taxon>Pentapetalae</taxon>
        <taxon>rosids</taxon>
        <taxon>malvids</taxon>
        <taxon>Malvales</taxon>
        <taxon>Malvaceae</taxon>
        <taxon>Malvoideae</taxon>
        <taxon>Gossypium</taxon>
    </lineage>
</organism>
<dbReference type="Proteomes" id="UP000032142">
    <property type="component" value="Unassembled WGS sequence"/>
</dbReference>
<dbReference type="EMBL" id="KN440065">
    <property type="protein sequence ID" value="KHG27147.1"/>
    <property type="molecule type" value="Genomic_DNA"/>
</dbReference>
<evidence type="ECO:0000313" key="2">
    <source>
        <dbReference type="Proteomes" id="UP000032142"/>
    </source>
</evidence>
<sequence length="14" mass="1746">MFWALFRLDSFLLS</sequence>
<name>A0A0B0PQL2_GOSAR</name>